<evidence type="ECO:0000256" key="2">
    <source>
        <dbReference type="PROSITE-ProRule" id="PRU00169"/>
    </source>
</evidence>
<dbReference type="EMBL" id="CP098755">
    <property type="protein sequence ID" value="USG63403.1"/>
    <property type="molecule type" value="Genomic_DNA"/>
</dbReference>
<evidence type="ECO:0000313" key="4">
    <source>
        <dbReference type="EMBL" id="USG63403.1"/>
    </source>
</evidence>
<dbReference type="PANTHER" id="PTHR44591">
    <property type="entry name" value="STRESS RESPONSE REGULATOR PROTEIN 1"/>
    <property type="match status" value="1"/>
</dbReference>
<accession>A0ABY4W8A4</accession>
<evidence type="ECO:0000259" key="3">
    <source>
        <dbReference type="PROSITE" id="PS50110"/>
    </source>
</evidence>
<dbReference type="InterPro" id="IPR011006">
    <property type="entry name" value="CheY-like_superfamily"/>
</dbReference>
<comment type="caution">
    <text evidence="2">Lacks conserved residue(s) required for the propagation of feature annotation.</text>
</comment>
<organism evidence="4 5">
    <name type="scientific">Brevibacillus ruminantium</name>
    <dbReference type="NCBI Taxonomy" id="2950604"/>
    <lineage>
        <taxon>Bacteria</taxon>
        <taxon>Bacillati</taxon>
        <taxon>Bacillota</taxon>
        <taxon>Bacilli</taxon>
        <taxon>Bacillales</taxon>
        <taxon>Paenibacillaceae</taxon>
        <taxon>Brevibacillus</taxon>
    </lineage>
</organism>
<reference evidence="4" key="1">
    <citation type="submission" date="2022-06" db="EMBL/GenBank/DDBJ databases">
        <title>Genome sequencing of Brevibacillus sp. BB3-R1.</title>
        <authorList>
            <person name="Heo J."/>
            <person name="Lee D."/>
            <person name="Won M."/>
            <person name="Han B.-H."/>
            <person name="Hong S.-B."/>
            <person name="Kwon S.-W."/>
        </authorList>
    </citation>
    <scope>NUCLEOTIDE SEQUENCE</scope>
    <source>
        <strain evidence="4">BB3-R1</strain>
    </source>
</reference>
<keyword evidence="5" id="KW-1185">Reference proteome</keyword>
<protein>
    <submittedName>
        <fullName evidence="4">Response regulator</fullName>
    </submittedName>
</protein>
<dbReference type="InterPro" id="IPR050595">
    <property type="entry name" value="Bact_response_regulator"/>
</dbReference>
<dbReference type="PROSITE" id="PS50110">
    <property type="entry name" value="RESPONSE_REGULATORY"/>
    <property type="match status" value="1"/>
</dbReference>
<dbReference type="Gene3D" id="3.40.50.2300">
    <property type="match status" value="1"/>
</dbReference>
<evidence type="ECO:0000256" key="1">
    <source>
        <dbReference type="ARBA" id="ARBA00022553"/>
    </source>
</evidence>
<evidence type="ECO:0000313" key="5">
    <source>
        <dbReference type="Proteomes" id="UP001056500"/>
    </source>
</evidence>
<keyword evidence="1" id="KW-0597">Phosphoprotein</keyword>
<proteinExistence type="predicted"/>
<gene>
    <name evidence="4" type="ORF">NDK47_14570</name>
</gene>
<name>A0ABY4W8A4_9BACL</name>
<dbReference type="RefSeq" id="WP_251870485.1">
    <property type="nucleotide sequence ID" value="NZ_CP098755.1"/>
</dbReference>
<dbReference type="PANTHER" id="PTHR44591:SF3">
    <property type="entry name" value="RESPONSE REGULATORY DOMAIN-CONTAINING PROTEIN"/>
    <property type="match status" value="1"/>
</dbReference>
<dbReference type="SMART" id="SM00448">
    <property type="entry name" value="REC"/>
    <property type="match status" value="1"/>
</dbReference>
<dbReference type="SUPFAM" id="SSF52172">
    <property type="entry name" value="CheY-like"/>
    <property type="match status" value="1"/>
</dbReference>
<feature type="domain" description="Response regulatory" evidence="3">
    <location>
        <begin position="155"/>
        <end position="272"/>
    </location>
</feature>
<dbReference type="CDD" id="cd00156">
    <property type="entry name" value="REC"/>
    <property type="match status" value="1"/>
</dbReference>
<sequence>MKQNTKTREQASKLNGELAYFCRYYEASNLTCGMIAARCRQRGDDGWEKLKKFVEAERPGIAVQVFYEEEDKRLLILMEDMNLANTHHLALTIKEYLQKQEQLAGSVGVGSYPESGNAIQGILAEMTARLTQTLPYHSGIQVIMQQEQKWERPPRLLLVEHDPVVQQILAVRLARNGYEIYLAQDGKEGKQKIQQIQPDLVITELTLPVMNGYQLIDWVQEQHEQADPCKIVVLTDRRLEEDMSQCFQKGVADFLTKPFSPVELDWRIKRLLVS</sequence>
<dbReference type="InterPro" id="IPR001789">
    <property type="entry name" value="Sig_transdc_resp-reg_receiver"/>
</dbReference>
<dbReference type="Proteomes" id="UP001056500">
    <property type="component" value="Chromosome"/>
</dbReference>
<dbReference type="Pfam" id="PF00072">
    <property type="entry name" value="Response_reg"/>
    <property type="match status" value="1"/>
</dbReference>